<evidence type="ECO:0000313" key="2">
    <source>
        <dbReference type="Proteomes" id="UP001500540"/>
    </source>
</evidence>
<proteinExistence type="predicted"/>
<accession>A0ABP7GVA3</accession>
<comment type="caution">
    <text evidence="1">The sequence shown here is derived from an EMBL/GenBank/DDBJ whole genome shotgun (WGS) entry which is preliminary data.</text>
</comment>
<organism evidence="1 2">
    <name type="scientific">Microbacterium kribbense</name>
    <dbReference type="NCBI Taxonomy" id="433645"/>
    <lineage>
        <taxon>Bacteria</taxon>
        <taxon>Bacillati</taxon>
        <taxon>Actinomycetota</taxon>
        <taxon>Actinomycetes</taxon>
        <taxon>Micrococcales</taxon>
        <taxon>Microbacteriaceae</taxon>
        <taxon>Microbacterium</taxon>
    </lineage>
</organism>
<name>A0ABP7GVA3_9MICO</name>
<evidence type="ECO:0000313" key="1">
    <source>
        <dbReference type="EMBL" id="GAA3776658.1"/>
    </source>
</evidence>
<evidence type="ECO:0008006" key="3">
    <source>
        <dbReference type="Google" id="ProtNLM"/>
    </source>
</evidence>
<dbReference type="Proteomes" id="UP001500540">
    <property type="component" value="Unassembled WGS sequence"/>
</dbReference>
<sequence length="229" mass="25730">MPPAEPVSPRFIGGPRLQRLLADTHGDLGLAHELFVWNVRASGAAMEAIHVFELVLRNAIDRELRAWNQVMAGTPDWLITPHVYLRRALNLAAVAKAAQRGRRIAAEHGRSLCHDDVLAQMSLGAWRYLLPSKANRSKQKLWEVAISNAFPAWPGEWSADSVVTRVANVHGLRNWVAHLEPLHRYDLRRARRDMRSVCHGIGPDAARFFVQTERLLLIVTSNPADKQNA</sequence>
<keyword evidence="2" id="KW-1185">Reference proteome</keyword>
<protein>
    <recommendedName>
        <fullName evidence="3">Abi-like protein</fullName>
    </recommendedName>
</protein>
<reference evidence="2" key="1">
    <citation type="journal article" date="2019" name="Int. J. Syst. Evol. Microbiol.">
        <title>The Global Catalogue of Microorganisms (GCM) 10K type strain sequencing project: providing services to taxonomists for standard genome sequencing and annotation.</title>
        <authorList>
            <consortium name="The Broad Institute Genomics Platform"/>
            <consortium name="The Broad Institute Genome Sequencing Center for Infectious Disease"/>
            <person name="Wu L."/>
            <person name="Ma J."/>
        </authorList>
    </citation>
    <scope>NUCLEOTIDE SEQUENCE [LARGE SCALE GENOMIC DNA]</scope>
    <source>
        <strain evidence="2">JCM 16950</strain>
    </source>
</reference>
<dbReference type="EMBL" id="BAABAF010000012">
    <property type="protein sequence ID" value="GAA3776658.1"/>
    <property type="molecule type" value="Genomic_DNA"/>
</dbReference>
<dbReference type="RefSeq" id="WP_344785087.1">
    <property type="nucleotide sequence ID" value="NZ_BAABAF010000012.1"/>
</dbReference>
<gene>
    <name evidence="1" type="ORF">GCM10022240_30180</name>
</gene>